<dbReference type="EMBL" id="FCQH01000002">
    <property type="protein sequence ID" value="CVK85637.1"/>
    <property type="molecule type" value="Genomic_DNA"/>
</dbReference>
<comment type="caution">
    <text evidence="7">The sequence shown here is derived from an EMBL/GenBank/DDBJ whole genome shotgun (WGS) entry which is preliminary data.</text>
</comment>
<protein>
    <recommendedName>
        <fullName evidence="6">Zn(2)-C6 fungal-type domain-containing protein</fullName>
    </recommendedName>
</protein>
<dbReference type="GeneID" id="65086038"/>
<keyword evidence="2" id="KW-0479">Metal-binding</keyword>
<proteinExistence type="predicted"/>
<evidence type="ECO:0000313" key="7">
    <source>
        <dbReference type="EMBL" id="CVK85637.1"/>
    </source>
</evidence>
<dbReference type="AlphaFoldDB" id="A0A1L7ST58"/>
<dbReference type="Proteomes" id="UP000184255">
    <property type="component" value="Unassembled WGS sequence"/>
</dbReference>
<comment type="subcellular location">
    <subcellularLocation>
        <location evidence="1">Nucleus</location>
    </subcellularLocation>
</comment>
<dbReference type="InterPro" id="IPR001138">
    <property type="entry name" value="Zn2Cys6_DnaBD"/>
</dbReference>
<evidence type="ECO:0000256" key="2">
    <source>
        <dbReference type="ARBA" id="ARBA00022723"/>
    </source>
</evidence>
<keyword evidence="5" id="KW-0539">Nucleus</keyword>
<dbReference type="GO" id="GO:0006351">
    <property type="term" value="P:DNA-templated transcription"/>
    <property type="evidence" value="ECO:0007669"/>
    <property type="project" value="InterPro"/>
</dbReference>
<dbReference type="GO" id="GO:0005634">
    <property type="term" value="C:nucleus"/>
    <property type="evidence" value="ECO:0007669"/>
    <property type="project" value="UniProtKB-SubCell"/>
</dbReference>
<feature type="domain" description="Zn(2)-C6 fungal-type" evidence="6">
    <location>
        <begin position="10"/>
        <end position="40"/>
    </location>
</feature>
<evidence type="ECO:0000256" key="5">
    <source>
        <dbReference type="ARBA" id="ARBA00023242"/>
    </source>
</evidence>
<keyword evidence="8" id="KW-1185">Reference proteome</keyword>
<name>A0A1L7ST58_FUSMA</name>
<dbReference type="SMART" id="SM00066">
    <property type="entry name" value="GAL4"/>
    <property type="match status" value="1"/>
</dbReference>
<dbReference type="InterPro" id="IPR007219">
    <property type="entry name" value="XnlR_reg_dom"/>
</dbReference>
<dbReference type="SMART" id="SM00906">
    <property type="entry name" value="Fungal_trans"/>
    <property type="match status" value="1"/>
</dbReference>
<dbReference type="Gene3D" id="4.10.240.10">
    <property type="entry name" value="Zn(2)-C6 fungal-type DNA-binding domain"/>
    <property type="match status" value="1"/>
</dbReference>
<dbReference type="GO" id="GO:0000981">
    <property type="term" value="F:DNA-binding transcription factor activity, RNA polymerase II-specific"/>
    <property type="evidence" value="ECO:0007669"/>
    <property type="project" value="InterPro"/>
</dbReference>
<dbReference type="PROSITE" id="PS00463">
    <property type="entry name" value="ZN2_CY6_FUNGAL_1"/>
    <property type="match status" value="1"/>
</dbReference>
<evidence type="ECO:0000313" key="8">
    <source>
        <dbReference type="Proteomes" id="UP000184255"/>
    </source>
</evidence>
<dbReference type="PROSITE" id="PS50048">
    <property type="entry name" value="ZN2_CY6_FUNGAL_2"/>
    <property type="match status" value="1"/>
</dbReference>
<dbReference type="PANTHER" id="PTHR47338:SF20">
    <property type="entry name" value="ZN(II)2CYS6 TRANSCRIPTION FACTOR (EUROFUNG)"/>
    <property type="match status" value="1"/>
</dbReference>
<dbReference type="RefSeq" id="XP_041677469.1">
    <property type="nucleotide sequence ID" value="XM_041826403.1"/>
</dbReference>
<evidence type="ECO:0000259" key="6">
    <source>
        <dbReference type="PROSITE" id="PS50048"/>
    </source>
</evidence>
<sequence>MTSPQRAPRVCRICRIKKKACGKELPTCSYCFKRGFDCIYESESDTPPINDVATEVFKPWSLTLFPMSISTATLDRTMANHMHYLYKVVGQSPLQAGQRFLDNFQRWLPIIAPRRLHELIELSEQGLPGADVSVLLLSICLVTLRSGGDLDDPFLHSSAVHVTVKTLYAQVQAITHANIALVQAGVVLSAYEYASGQIDSAYISIAACIRMAQVVGVDTAYERLGAVQEETRQQATSEWNLWWSIIVLERFILLEYSNTGRRYHIAICPDSDVPLPSDTESNGEYIPTYCTMSSSTIQSSSNLSSFGRQAQAIYLLDRCLNEISHFKQGDSESQLLKLQELDKDLQERLSVFMTQTPHEPGLRCGTIATVIRSLYILHGEILYIAGLFPGDANREGWMKSSEAALETITTIMVDVAKHHLDYITRSGVDSLAFCCACNLRVAIRYTEDRCKHGYVCKSLLDGLGYLKALETVFNKRWNMN</sequence>
<keyword evidence="4" id="KW-0804">Transcription</keyword>
<dbReference type="PANTHER" id="PTHR47338">
    <property type="entry name" value="ZN(II)2CYS6 TRANSCRIPTION FACTOR (EUROFUNG)-RELATED"/>
    <property type="match status" value="1"/>
</dbReference>
<dbReference type="SUPFAM" id="SSF57701">
    <property type="entry name" value="Zn2/Cys6 DNA-binding domain"/>
    <property type="match status" value="1"/>
</dbReference>
<dbReference type="Pfam" id="PF00172">
    <property type="entry name" value="Zn_clus"/>
    <property type="match status" value="1"/>
</dbReference>
<dbReference type="Pfam" id="PF04082">
    <property type="entry name" value="Fungal_trans"/>
    <property type="match status" value="1"/>
</dbReference>
<keyword evidence="3" id="KW-0805">Transcription regulation</keyword>
<reference evidence="8" key="1">
    <citation type="journal article" date="2016" name="Genome Biol. Evol.">
        <title>Comparative 'omics' of the Fusarium fujikuroi species complex highlights differences in genetic potential and metabolite synthesis.</title>
        <authorList>
            <person name="Niehaus E.-M."/>
            <person name="Muensterkoetter M."/>
            <person name="Proctor R.H."/>
            <person name="Brown D.W."/>
            <person name="Sharon A."/>
            <person name="Idan Y."/>
            <person name="Oren-Young L."/>
            <person name="Sieber C.M."/>
            <person name="Novak O."/>
            <person name="Pencik A."/>
            <person name="Tarkowska D."/>
            <person name="Hromadova K."/>
            <person name="Freeman S."/>
            <person name="Maymon M."/>
            <person name="Elazar M."/>
            <person name="Youssef S.A."/>
            <person name="El-Shabrawy E.S.M."/>
            <person name="Shalaby A.B.A."/>
            <person name="Houterman P."/>
            <person name="Brock N.L."/>
            <person name="Burkhardt I."/>
            <person name="Tsavkelova E.A."/>
            <person name="Dickschat J.S."/>
            <person name="Galuszka P."/>
            <person name="Gueldener U."/>
            <person name="Tudzynski B."/>
        </authorList>
    </citation>
    <scope>NUCLEOTIDE SEQUENCE [LARGE SCALE GENOMIC DNA]</scope>
    <source>
        <strain evidence="8">MRC7560</strain>
    </source>
</reference>
<dbReference type="GO" id="GO:0003677">
    <property type="term" value="F:DNA binding"/>
    <property type="evidence" value="ECO:0007669"/>
    <property type="project" value="InterPro"/>
</dbReference>
<dbReference type="InterPro" id="IPR050815">
    <property type="entry name" value="TF_fung"/>
</dbReference>
<dbReference type="CDD" id="cd12148">
    <property type="entry name" value="fungal_TF_MHR"/>
    <property type="match status" value="1"/>
</dbReference>
<dbReference type="CDD" id="cd00067">
    <property type="entry name" value="GAL4"/>
    <property type="match status" value="1"/>
</dbReference>
<dbReference type="InterPro" id="IPR036864">
    <property type="entry name" value="Zn2-C6_fun-type_DNA-bd_sf"/>
</dbReference>
<evidence type="ECO:0000256" key="1">
    <source>
        <dbReference type="ARBA" id="ARBA00004123"/>
    </source>
</evidence>
<accession>A0A1L7ST58</accession>
<organism evidence="7 8">
    <name type="scientific">Fusarium mangiferae</name>
    <name type="common">Mango malformation disease fungus</name>
    <dbReference type="NCBI Taxonomy" id="192010"/>
    <lineage>
        <taxon>Eukaryota</taxon>
        <taxon>Fungi</taxon>
        <taxon>Dikarya</taxon>
        <taxon>Ascomycota</taxon>
        <taxon>Pezizomycotina</taxon>
        <taxon>Sordariomycetes</taxon>
        <taxon>Hypocreomycetidae</taxon>
        <taxon>Hypocreales</taxon>
        <taxon>Nectriaceae</taxon>
        <taxon>Fusarium</taxon>
        <taxon>Fusarium fujikuroi species complex</taxon>
    </lineage>
</organism>
<dbReference type="GO" id="GO:0008270">
    <property type="term" value="F:zinc ion binding"/>
    <property type="evidence" value="ECO:0007669"/>
    <property type="project" value="InterPro"/>
</dbReference>
<gene>
    <name evidence="7" type="ORF">FMAN_06774</name>
</gene>
<evidence type="ECO:0000256" key="3">
    <source>
        <dbReference type="ARBA" id="ARBA00023015"/>
    </source>
</evidence>
<dbReference type="VEuPathDB" id="FungiDB:FMAN_06774"/>
<evidence type="ECO:0000256" key="4">
    <source>
        <dbReference type="ARBA" id="ARBA00023163"/>
    </source>
</evidence>